<reference evidence="7 8" key="1">
    <citation type="submission" date="2018-09" db="EMBL/GenBank/DDBJ databases">
        <title>Arachidicoccus sp. nov., a bacterium isolated from soil.</title>
        <authorList>
            <person name="Weon H.-Y."/>
            <person name="Kwon S.-W."/>
            <person name="Lee S.A."/>
        </authorList>
    </citation>
    <scope>NUCLEOTIDE SEQUENCE [LARGE SCALE GENOMIC DNA]</scope>
    <source>
        <strain evidence="7 8">KIS59-12</strain>
    </source>
</reference>
<evidence type="ECO:0000256" key="1">
    <source>
        <dbReference type="ARBA" id="ARBA00004196"/>
    </source>
</evidence>
<feature type="chain" id="PRO_5017259573" evidence="5">
    <location>
        <begin position="19"/>
        <end position="279"/>
    </location>
</feature>
<dbReference type="GO" id="GO:0016491">
    <property type="term" value="F:oxidoreductase activity"/>
    <property type="evidence" value="ECO:0007669"/>
    <property type="project" value="InterPro"/>
</dbReference>
<dbReference type="OrthoDB" id="6399635at2"/>
<evidence type="ECO:0000256" key="3">
    <source>
        <dbReference type="ARBA" id="ARBA00023157"/>
    </source>
</evidence>
<dbReference type="RefSeq" id="WP_119985895.1">
    <property type="nucleotide sequence ID" value="NZ_CP032489.1"/>
</dbReference>
<evidence type="ECO:0000256" key="4">
    <source>
        <dbReference type="ARBA" id="ARBA00023284"/>
    </source>
</evidence>
<evidence type="ECO:0000256" key="5">
    <source>
        <dbReference type="SAM" id="SignalP"/>
    </source>
</evidence>
<gene>
    <name evidence="7" type="ORF">D6B99_05530</name>
</gene>
<dbReference type="GO" id="GO:0016209">
    <property type="term" value="F:antioxidant activity"/>
    <property type="evidence" value="ECO:0007669"/>
    <property type="project" value="InterPro"/>
</dbReference>
<dbReference type="KEGG" id="ark:D6B99_05530"/>
<evidence type="ECO:0000313" key="8">
    <source>
        <dbReference type="Proteomes" id="UP000266118"/>
    </source>
</evidence>
<feature type="domain" description="Thioredoxin" evidence="6">
    <location>
        <begin position="141"/>
        <end position="279"/>
    </location>
</feature>
<dbReference type="AlphaFoldDB" id="A0A386HNN2"/>
<protein>
    <submittedName>
        <fullName evidence="7">TlpA family protein disulfide reductase</fullName>
    </submittedName>
</protein>
<sequence length="279" mass="32152">MKKIYFLLILLAPFFVQGQDVYNELNENQNTNWYNAIFKSSEDSVLFYQEAMKLPQVPEARRENLENYQKKLQLYRDGLHSFVNLHRQDDSAAQVLLISCFRNIEINLDTLSSMAKTLDGKGLNNKYADYLLQEIAGRENDEVGKMLVPFSMPNVHGDMISSNNFKGHYVLVLFWASWCIPCRAEIPQMLSVYHQFKNSGFQVLAISVDSQKQNWLQAISQDKSDWHNLFDGSAWNTKVVRNYAIHVIPQSILVNPEGEIVAKNISPQGLQKLLFQNLK</sequence>
<dbReference type="InterPro" id="IPR050553">
    <property type="entry name" value="Thioredoxin_ResA/DsbE_sf"/>
</dbReference>
<keyword evidence="5" id="KW-0732">Signal</keyword>
<dbReference type="Gene3D" id="3.40.30.10">
    <property type="entry name" value="Glutaredoxin"/>
    <property type="match status" value="1"/>
</dbReference>
<dbReference type="InterPro" id="IPR036249">
    <property type="entry name" value="Thioredoxin-like_sf"/>
</dbReference>
<proteinExistence type="predicted"/>
<keyword evidence="8" id="KW-1185">Reference proteome</keyword>
<dbReference type="CDD" id="cd02966">
    <property type="entry name" value="TlpA_like_family"/>
    <property type="match status" value="1"/>
</dbReference>
<dbReference type="PROSITE" id="PS51352">
    <property type="entry name" value="THIOREDOXIN_2"/>
    <property type="match status" value="1"/>
</dbReference>
<evidence type="ECO:0000313" key="7">
    <source>
        <dbReference type="EMBL" id="AYD47120.1"/>
    </source>
</evidence>
<dbReference type="EMBL" id="CP032489">
    <property type="protein sequence ID" value="AYD47120.1"/>
    <property type="molecule type" value="Genomic_DNA"/>
</dbReference>
<dbReference type="PANTHER" id="PTHR42852:SF6">
    <property type="entry name" value="THIOL:DISULFIDE INTERCHANGE PROTEIN DSBE"/>
    <property type="match status" value="1"/>
</dbReference>
<dbReference type="Pfam" id="PF00578">
    <property type="entry name" value="AhpC-TSA"/>
    <property type="match status" value="1"/>
</dbReference>
<evidence type="ECO:0000259" key="6">
    <source>
        <dbReference type="PROSITE" id="PS51352"/>
    </source>
</evidence>
<name>A0A386HNN2_9BACT</name>
<organism evidence="7 8">
    <name type="scientific">Arachidicoccus soli</name>
    <dbReference type="NCBI Taxonomy" id="2341117"/>
    <lineage>
        <taxon>Bacteria</taxon>
        <taxon>Pseudomonadati</taxon>
        <taxon>Bacteroidota</taxon>
        <taxon>Chitinophagia</taxon>
        <taxon>Chitinophagales</taxon>
        <taxon>Chitinophagaceae</taxon>
        <taxon>Arachidicoccus</taxon>
    </lineage>
</organism>
<accession>A0A386HNN2</accession>
<dbReference type="InterPro" id="IPR000866">
    <property type="entry name" value="AhpC/TSA"/>
</dbReference>
<keyword evidence="4" id="KW-0676">Redox-active center</keyword>
<dbReference type="SUPFAM" id="SSF52833">
    <property type="entry name" value="Thioredoxin-like"/>
    <property type="match status" value="1"/>
</dbReference>
<dbReference type="Proteomes" id="UP000266118">
    <property type="component" value="Chromosome"/>
</dbReference>
<dbReference type="GO" id="GO:0030313">
    <property type="term" value="C:cell envelope"/>
    <property type="evidence" value="ECO:0007669"/>
    <property type="project" value="UniProtKB-SubCell"/>
</dbReference>
<dbReference type="PANTHER" id="PTHR42852">
    <property type="entry name" value="THIOL:DISULFIDE INTERCHANGE PROTEIN DSBE"/>
    <property type="match status" value="1"/>
</dbReference>
<evidence type="ECO:0000256" key="2">
    <source>
        <dbReference type="ARBA" id="ARBA00022748"/>
    </source>
</evidence>
<keyword evidence="3" id="KW-1015">Disulfide bond</keyword>
<dbReference type="InterPro" id="IPR013766">
    <property type="entry name" value="Thioredoxin_domain"/>
</dbReference>
<comment type="subcellular location">
    <subcellularLocation>
        <location evidence="1">Cell envelope</location>
    </subcellularLocation>
</comment>
<feature type="signal peptide" evidence="5">
    <location>
        <begin position="1"/>
        <end position="18"/>
    </location>
</feature>
<keyword evidence="2" id="KW-0201">Cytochrome c-type biogenesis</keyword>
<dbReference type="GO" id="GO:0017004">
    <property type="term" value="P:cytochrome complex assembly"/>
    <property type="evidence" value="ECO:0007669"/>
    <property type="project" value="UniProtKB-KW"/>
</dbReference>